<evidence type="ECO:0000259" key="2">
    <source>
        <dbReference type="Pfam" id="PF18862"/>
    </source>
</evidence>
<dbReference type="OrthoDB" id="3751233at2"/>
<comment type="caution">
    <text evidence="3">The sequence shown here is derived from an EMBL/GenBank/DDBJ whole genome shotgun (WGS) entry which is preliminary data.</text>
</comment>
<dbReference type="Proteomes" id="UP000440041">
    <property type="component" value="Unassembled WGS sequence"/>
</dbReference>
<reference evidence="3 4" key="1">
    <citation type="submission" date="2019-09" db="EMBL/GenBank/DDBJ databases">
        <title>Characterization of the phylogenetic diversity of two novel species belonging to the genus Bifidobacterium: Bifidobacterium cebidarum sp. nov. and Bifidobacterium leontopitheci sp. nov.</title>
        <authorList>
            <person name="Lugli G.A."/>
            <person name="Duranti S."/>
            <person name="Milani C."/>
            <person name="Turroni F."/>
            <person name="Ventura M."/>
        </authorList>
    </citation>
    <scope>NUCLEOTIDE SEQUENCE [LARGE SCALE GENOMIC DNA]</scope>
    <source>
        <strain evidence="3 4">DSM 100238</strain>
    </source>
</reference>
<protein>
    <submittedName>
        <fullName evidence="3">Uncharacterized protein</fullName>
    </submittedName>
</protein>
<gene>
    <name evidence="3" type="ORF">DSM100238_1358</name>
</gene>
<dbReference type="InterPro" id="IPR041229">
    <property type="entry name" value="HEPN_Apea"/>
</dbReference>
<dbReference type="InterPro" id="IPR041223">
    <property type="entry name" value="ApeA_NTD"/>
</dbReference>
<feature type="domain" description="ApeA N-terminal" evidence="2">
    <location>
        <begin position="40"/>
        <end position="287"/>
    </location>
</feature>
<name>A0A6A2VX16_9BIFI</name>
<evidence type="ECO:0000259" key="1">
    <source>
        <dbReference type="Pfam" id="PF18739"/>
    </source>
</evidence>
<proteinExistence type="predicted"/>
<keyword evidence="4" id="KW-1185">Reference proteome</keyword>
<dbReference type="Pfam" id="PF18739">
    <property type="entry name" value="HEPN_Apea"/>
    <property type="match status" value="1"/>
</dbReference>
<sequence length="483" mass="54485">MNILKSRKFPTASWALNSNADFTSEGVQGDASFTGKSVELDIPIGCLLDREPVNGAIIYGSAPIEAPAAFGFCQTGERITLIDLSTPGPGFSIPGTKYENLRATSAIVCNTAFVQPNPVIRSLTLKISGLWRWVGKHFGEVESRYQARKWIDTSAIWSSENCEDLPLFGDDDMTIMLHPVITMRNHPHQQEFNIREDVNLRFTMNNPMPLDNTMDKWVYPMWKMLTFCMGFRCSIDEIKIQTADGHNASCFLPLIEGEEEPSDRQLDRMPLPYTFVSKELPDIFKHWLNLDEDAKRAATILIGVQSGKGISLLDPMFTTVAGAFEAISRVGETSKDMDRARYKKIRKQLNTCLDNQEDAKWVLGKLNNIPPASYYASALMQKLGAFSDYVTPDNKRFLQDLRRNRNAYIHQTSALDNKSKTLSDRELYSLTMAIKVLCYGAIMTQLGLDTATVLKQFQTTHFCEAEIHLARKMYPLQEDGTSR</sequence>
<feature type="domain" description="Apea-like HEPN" evidence="1">
    <location>
        <begin position="320"/>
        <end position="450"/>
    </location>
</feature>
<accession>A0A6A2VX16</accession>
<dbReference type="Pfam" id="PF18862">
    <property type="entry name" value="ApeA_NTD1"/>
    <property type="match status" value="1"/>
</dbReference>
<evidence type="ECO:0000313" key="3">
    <source>
        <dbReference type="EMBL" id="KAB8296595.1"/>
    </source>
</evidence>
<evidence type="ECO:0000313" key="4">
    <source>
        <dbReference type="Proteomes" id="UP000440041"/>
    </source>
</evidence>
<dbReference type="RefSeq" id="WP_152355923.1">
    <property type="nucleotide sequence ID" value="NZ_JBHLXF010000030.1"/>
</dbReference>
<dbReference type="EMBL" id="WBSO01000011">
    <property type="protein sequence ID" value="KAB8296595.1"/>
    <property type="molecule type" value="Genomic_DNA"/>
</dbReference>
<organism evidence="3 4">
    <name type="scientific">Bifidobacterium apri</name>
    <dbReference type="NCBI Taxonomy" id="1769423"/>
    <lineage>
        <taxon>Bacteria</taxon>
        <taxon>Bacillati</taxon>
        <taxon>Actinomycetota</taxon>
        <taxon>Actinomycetes</taxon>
        <taxon>Bifidobacteriales</taxon>
        <taxon>Bifidobacteriaceae</taxon>
        <taxon>Bifidobacterium</taxon>
    </lineage>
</organism>
<dbReference type="AlphaFoldDB" id="A0A6A2VX16"/>